<dbReference type="AlphaFoldDB" id="A0A939FK08"/>
<reference evidence="1" key="1">
    <citation type="submission" date="2021-03" db="EMBL/GenBank/DDBJ databases">
        <title>Streptomyces strains.</title>
        <authorList>
            <person name="Lund M.B."/>
            <person name="Toerring T."/>
        </authorList>
    </citation>
    <scope>NUCLEOTIDE SEQUENCE</scope>
    <source>
        <strain evidence="1">JCM 4242</strain>
    </source>
</reference>
<proteinExistence type="predicted"/>
<accession>A0A939FK08</accession>
<evidence type="ECO:0000313" key="2">
    <source>
        <dbReference type="Proteomes" id="UP000664781"/>
    </source>
</evidence>
<dbReference type="EMBL" id="JAFMOF010000001">
    <property type="protein sequence ID" value="MBO0652176.1"/>
    <property type="molecule type" value="Genomic_DNA"/>
</dbReference>
<name>A0A939FK08_9ACTN</name>
<evidence type="ECO:0000313" key="1">
    <source>
        <dbReference type="EMBL" id="MBO0652176.1"/>
    </source>
</evidence>
<organism evidence="1 2">
    <name type="scientific">Streptomyces triculaminicus</name>
    <dbReference type="NCBI Taxonomy" id="2816232"/>
    <lineage>
        <taxon>Bacteria</taxon>
        <taxon>Bacillati</taxon>
        <taxon>Actinomycetota</taxon>
        <taxon>Actinomycetes</taxon>
        <taxon>Kitasatosporales</taxon>
        <taxon>Streptomycetaceae</taxon>
        <taxon>Streptomyces</taxon>
    </lineage>
</organism>
<dbReference type="Proteomes" id="UP000664781">
    <property type="component" value="Unassembled WGS sequence"/>
</dbReference>
<comment type="caution">
    <text evidence="1">The sequence shown here is derived from an EMBL/GenBank/DDBJ whole genome shotgun (WGS) entry which is preliminary data.</text>
</comment>
<gene>
    <name evidence="1" type="ORF">J1792_05015</name>
</gene>
<sequence>MADANLTAVPMAAPGYGKQSAPCQAPRSQNDFAHLPVREAYIAAYVDRLPDGAAVDIKTLAKQIPAYGQQAVATALNKLSVVGHLRRFRETLGEGRTQWVSRTYFSRTPRDDAWWERFLSGDTATDAAPVPAPVPAPVALPASPRPLHSPAYSALVALGQACPQLSLSAAECADLEDLAAQWLERGVAPTDFVRILTTGLPKVIHSPGAFTRKRLVDKVPPEPLPDAHATTPPSRRVMECTGCGVPGRPEALSGGLCRACHGEPPEVDRAAVPVGEDVHVLVSRLRLLARTRQREGAR</sequence>
<protein>
    <submittedName>
        <fullName evidence="1">Uncharacterized protein</fullName>
    </submittedName>
</protein>
<dbReference type="RefSeq" id="WP_207246710.1">
    <property type="nucleotide sequence ID" value="NZ_JAFMOF010000001.1"/>
</dbReference>
<keyword evidence="2" id="KW-1185">Reference proteome</keyword>